<organism evidence="1">
    <name type="scientific">Anguilla anguilla</name>
    <name type="common">European freshwater eel</name>
    <name type="synonym">Muraena anguilla</name>
    <dbReference type="NCBI Taxonomy" id="7936"/>
    <lineage>
        <taxon>Eukaryota</taxon>
        <taxon>Metazoa</taxon>
        <taxon>Chordata</taxon>
        <taxon>Craniata</taxon>
        <taxon>Vertebrata</taxon>
        <taxon>Euteleostomi</taxon>
        <taxon>Actinopterygii</taxon>
        <taxon>Neopterygii</taxon>
        <taxon>Teleostei</taxon>
        <taxon>Anguilliformes</taxon>
        <taxon>Anguillidae</taxon>
        <taxon>Anguilla</taxon>
    </lineage>
</organism>
<reference evidence="1" key="2">
    <citation type="journal article" date="2015" name="Fish Shellfish Immunol.">
        <title>Early steps in the European eel (Anguilla anguilla)-Vibrio vulnificus interaction in the gills: Role of the RtxA13 toxin.</title>
        <authorList>
            <person name="Callol A."/>
            <person name="Pajuelo D."/>
            <person name="Ebbesson L."/>
            <person name="Teles M."/>
            <person name="MacKenzie S."/>
            <person name="Amaro C."/>
        </authorList>
    </citation>
    <scope>NUCLEOTIDE SEQUENCE</scope>
</reference>
<accession>A0A0E9XXU0</accession>
<proteinExistence type="predicted"/>
<dbReference type="AlphaFoldDB" id="A0A0E9XXU0"/>
<dbReference type="EMBL" id="GBXM01001113">
    <property type="protein sequence ID" value="JAI07465.1"/>
    <property type="molecule type" value="Transcribed_RNA"/>
</dbReference>
<sequence>MSNVCQRAQNIKNNNTLPCTIALKPHSNMCKNCKNIMFTIVHSQMPC</sequence>
<reference evidence="1" key="1">
    <citation type="submission" date="2014-11" db="EMBL/GenBank/DDBJ databases">
        <authorList>
            <person name="Amaro Gonzalez C."/>
        </authorList>
    </citation>
    <scope>NUCLEOTIDE SEQUENCE</scope>
</reference>
<protein>
    <submittedName>
        <fullName evidence="1">Uncharacterized protein</fullName>
    </submittedName>
</protein>
<name>A0A0E9XXU0_ANGAN</name>
<evidence type="ECO:0000313" key="1">
    <source>
        <dbReference type="EMBL" id="JAI07465.1"/>
    </source>
</evidence>